<evidence type="ECO:0000313" key="3">
    <source>
        <dbReference type="EMBL" id="KAG1361469.1"/>
    </source>
</evidence>
<dbReference type="AlphaFoldDB" id="A0A8K0ILC5"/>
<keyword evidence="2" id="KW-0812">Transmembrane</keyword>
<keyword evidence="4" id="KW-1185">Reference proteome</keyword>
<sequence length="186" mass="20346">MECPTSPIRNTRDADGRESNSPVLRSLIDCMPTLVFGFVLTVVSPCITIESDQVVIKKASAASYHIIHMDVFAFSMVGAFASALSSITFQYPSQPPAIAHVLEYLPVLFLGSAFASLVSVLIQEHFRWFAYVICMIPAIVPLFRRSWQSLSNCLVALVRILKALVARWFDGGEASEVRTGDGCGSV</sequence>
<evidence type="ECO:0000256" key="2">
    <source>
        <dbReference type="SAM" id="Phobius"/>
    </source>
</evidence>
<feature type="region of interest" description="Disordered" evidence="1">
    <location>
        <begin position="1"/>
        <end position="20"/>
    </location>
</feature>
<reference evidence="3" key="2">
    <citation type="submission" date="2019-07" db="EMBL/GenBank/DDBJ databases">
        <authorList>
            <person name="Yang Y."/>
            <person name="Bocs S."/>
            <person name="Baudouin L."/>
        </authorList>
    </citation>
    <scope>NUCLEOTIDE SEQUENCE</scope>
    <source>
        <tissue evidence="3">Spear leaf of Hainan Tall coconut</tissue>
    </source>
</reference>
<reference evidence="3" key="1">
    <citation type="journal article" date="2017" name="Gigascience">
        <title>The genome draft of coconut (Cocos nucifera).</title>
        <authorList>
            <person name="Xiao Y."/>
            <person name="Xu P."/>
            <person name="Fan H."/>
            <person name="Baudouin L."/>
            <person name="Xia W."/>
            <person name="Bocs S."/>
            <person name="Xu J."/>
            <person name="Li Q."/>
            <person name="Guo A."/>
            <person name="Zhou L."/>
            <person name="Li J."/>
            <person name="Wu Y."/>
            <person name="Ma Z."/>
            <person name="Armero A."/>
            <person name="Issali A.E."/>
            <person name="Liu N."/>
            <person name="Peng M."/>
            <person name="Yang Y."/>
        </authorList>
    </citation>
    <scope>NUCLEOTIDE SEQUENCE</scope>
    <source>
        <tissue evidence="3">Spear leaf of Hainan Tall coconut</tissue>
    </source>
</reference>
<feature type="transmembrane region" description="Helical" evidence="2">
    <location>
        <begin position="97"/>
        <end position="121"/>
    </location>
</feature>
<keyword evidence="2" id="KW-1133">Transmembrane helix</keyword>
<organism evidence="3 4">
    <name type="scientific">Cocos nucifera</name>
    <name type="common">Coconut palm</name>
    <dbReference type="NCBI Taxonomy" id="13894"/>
    <lineage>
        <taxon>Eukaryota</taxon>
        <taxon>Viridiplantae</taxon>
        <taxon>Streptophyta</taxon>
        <taxon>Embryophyta</taxon>
        <taxon>Tracheophyta</taxon>
        <taxon>Spermatophyta</taxon>
        <taxon>Magnoliopsida</taxon>
        <taxon>Liliopsida</taxon>
        <taxon>Arecaceae</taxon>
        <taxon>Arecoideae</taxon>
        <taxon>Cocoseae</taxon>
        <taxon>Attaleinae</taxon>
        <taxon>Cocos</taxon>
    </lineage>
</organism>
<feature type="transmembrane region" description="Helical" evidence="2">
    <location>
        <begin position="71"/>
        <end position="91"/>
    </location>
</feature>
<comment type="caution">
    <text evidence="3">The sequence shown here is derived from an EMBL/GenBank/DDBJ whole genome shotgun (WGS) entry which is preliminary data.</text>
</comment>
<evidence type="ECO:0000313" key="4">
    <source>
        <dbReference type="Proteomes" id="UP000797356"/>
    </source>
</evidence>
<protein>
    <submittedName>
        <fullName evidence="3">Uncharacterized protein</fullName>
    </submittedName>
</protein>
<evidence type="ECO:0000256" key="1">
    <source>
        <dbReference type="SAM" id="MobiDB-lite"/>
    </source>
</evidence>
<dbReference type="EMBL" id="CM017880">
    <property type="protein sequence ID" value="KAG1361469.1"/>
    <property type="molecule type" value="Genomic_DNA"/>
</dbReference>
<proteinExistence type="predicted"/>
<dbReference type="Proteomes" id="UP000797356">
    <property type="component" value="Chromosome 9"/>
</dbReference>
<keyword evidence="2" id="KW-0472">Membrane</keyword>
<accession>A0A8K0ILC5</accession>
<feature type="transmembrane region" description="Helical" evidence="2">
    <location>
        <begin position="128"/>
        <end position="147"/>
    </location>
</feature>
<feature type="transmembrane region" description="Helical" evidence="2">
    <location>
        <begin position="31"/>
        <end position="50"/>
    </location>
</feature>
<gene>
    <name evidence="3" type="ORF">COCNU_09G009320</name>
</gene>
<name>A0A8K0ILC5_COCNU</name>